<organism evidence="2 3">
    <name type="scientific">Caproiciproducens galactitolivorans</name>
    <dbReference type="NCBI Taxonomy" id="642589"/>
    <lineage>
        <taxon>Bacteria</taxon>
        <taxon>Bacillati</taxon>
        <taxon>Bacillota</taxon>
        <taxon>Clostridia</taxon>
        <taxon>Eubacteriales</taxon>
        <taxon>Acutalibacteraceae</taxon>
        <taxon>Caproiciproducens</taxon>
    </lineage>
</organism>
<evidence type="ECO:0000259" key="1">
    <source>
        <dbReference type="Pfam" id="PF12671"/>
    </source>
</evidence>
<proteinExistence type="predicted"/>
<dbReference type="PANTHER" id="PTHR40032">
    <property type="entry name" value="EXPORTED PROTEIN-RELATED"/>
    <property type="match status" value="1"/>
</dbReference>
<gene>
    <name evidence="2" type="ORF">OUY18_01800</name>
</gene>
<protein>
    <submittedName>
        <fullName evidence="2">Amidase domain-containing protein</fullName>
    </submittedName>
</protein>
<dbReference type="PANTHER" id="PTHR40032:SF1">
    <property type="entry name" value="EXPORTED PROTEIN"/>
    <property type="match status" value="1"/>
</dbReference>
<feature type="domain" description="Putative amidase" evidence="1">
    <location>
        <begin position="7"/>
        <end position="150"/>
    </location>
</feature>
<reference evidence="2 3" key="1">
    <citation type="submission" date="2022-11" db="EMBL/GenBank/DDBJ databases">
        <authorList>
            <person name="Caiyu Z."/>
        </authorList>
    </citation>
    <scope>NUCLEOTIDE SEQUENCE [LARGE SCALE GENOMIC DNA]</scope>
    <source>
        <strain evidence="2 3">YR-4</strain>
    </source>
</reference>
<sequence length="166" mass="18985">MLAELPYDRESVLEYARVWAFQRNPAFINFDKMGGDCTNFASQCIYAGCRVMNYTPIFGWYYKSSSDRTPSWSGVQYLYNFLTTNKGTGPYAETTDISGLEVGDILQLGDEEGHFYHSPVIVGITNEDVFVAAHTYDAYMRPLSSYFYSSIRFLHISGFRKYIPDS</sequence>
<dbReference type="Pfam" id="PF12671">
    <property type="entry name" value="Amidase_6"/>
    <property type="match status" value="1"/>
</dbReference>
<name>A0ABT4BRL9_9FIRM</name>
<evidence type="ECO:0000313" key="3">
    <source>
        <dbReference type="Proteomes" id="UP001082703"/>
    </source>
</evidence>
<dbReference type="Proteomes" id="UP001082703">
    <property type="component" value="Unassembled WGS sequence"/>
</dbReference>
<comment type="caution">
    <text evidence="2">The sequence shown here is derived from an EMBL/GenBank/DDBJ whole genome shotgun (WGS) entry which is preliminary data.</text>
</comment>
<keyword evidence="3" id="KW-1185">Reference proteome</keyword>
<dbReference type="RefSeq" id="WP_268057002.1">
    <property type="nucleotide sequence ID" value="NZ_JAPOHA010000002.1"/>
</dbReference>
<dbReference type="InterPro" id="IPR024301">
    <property type="entry name" value="Amidase_6"/>
</dbReference>
<accession>A0ABT4BRL9</accession>
<evidence type="ECO:0000313" key="2">
    <source>
        <dbReference type="EMBL" id="MCY1712990.1"/>
    </source>
</evidence>
<dbReference type="EMBL" id="JAPOHA010000002">
    <property type="protein sequence ID" value="MCY1712990.1"/>
    <property type="molecule type" value="Genomic_DNA"/>
</dbReference>